<dbReference type="InterPro" id="IPR045339">
    <property type="entry name" value="DUF6534"/>
</dbReference>
<keyword evidence="1" id="KW-0472">Membrane</keyword>
<protein>
    <recommendedName>
        <fullName evidence="2">DUF6534 domain-containing protein</fullName>
    </recommendedName>
</protein>
<feature type="transmembrane region" description="Helical" evidence="1">
    <location>
        <begin position="83"/>
        <end position="109"/>
    </location>
</feature>
<evidence type="ECO:0000313" key="4">
    <source>
        <dbReference type="Proteomes" id="UP000297245"/>
    </source>
</evidence>
<name>A0A4S8LXA7_DENBC</name>
<keyword evidence="1" id="KW-0812">Transmembrane</keyword>
<evidence type="ECO:0000313" key="3">
    <source>
        <dbReference type="EMBL" id="THU94150.1"/>
    </source>
</evidence>
<dbReference type="Pfam" id="PF20152">
    <property type="entry name" value="DUF6534"/>
    <property type="match status" value="1"/>
</dbReference>
<evidence type="ECO:0000259" key="2">
    <source>
        <dbReference type="Pfam" id="PF20152"/>
    </source>
</evidence>
<evidence type="ECO:0000256" key="1">
    <source>
        <dbReference type="SAM" id="Phobius"/>
    </source>
</evidence>
<accession>A0A4S8LXA7</accession>
<keyword evidence="4" id="KW-1185">Reference proteome</keyword>
<reference evidence="3 4" key="1">
    <citation type="journal article" date="2019" name="Nat. Ecol. Evol.">
        <title>Megaphylogeny resolves global patterns of mushroom evolution.</title>
        <authorList>
            <person name="Varga T."/>
            <person name="Krizsan K."/>
            <person name="Foldi C."/>
            <person name="Dima B."/>
            <person name="Sanchez-Garcia M."/>
            <person name="Sanchez-Ramirez S."/>
            <person name="Szollosi G.J."/>
            <person name="Szarkandi J.G."/>
            <person name="Papp V."/>
            <person name="Albert L."/>
            <person name="Andreopoulos W."/>
            <person name="Angelini C."/>
            <person name="Antonin V."/>
            <person name="Barry K.W."/>
            <person name="Bougher N.L."/>
            <person name="Buchanan P."/>
            <person name="Buyck B."/>
            <person name="Bense V."/>
            <person name="Catcheside P."/>
            <person name="Chovatia M."/>
            <person name="Cooper J."/>
            <person name="Damon W."/>
            <person name="Desjardin D."/>
            <person name="Finy P."/>
            <person name="Geml J."/>
            <person name="Haridas S."/>
            <person name="Hughes K."/>
            <person name="Justo A."/>
            <person name="Karasinski D."/>
            <person name="Kautmanova I."/>
            <person name="Kiss B."/>
            <person name="Kocsube S."/>
            <person name="Kotiranta H."/>
            <person name="LaButti K.M."/>
            <person name="Lechner B.E."/>
            <person name="Liimatainen K."/>
            <person name="Lipzen A."/>
            <person name="Lukacs Z."/>
            <person name="Mihaltcheva S."/>
            <person name="Morgado L.N."/>
            <person name="Niskanen T."/>
            <person name="Noordeloos M.E."/>
            <person name="Ohm R.A."/>
            <person name="Ortiz-Santana B."/>
            <person name="Ovrebo C."/>
            <person name="Racz N."/>
            <person name="Riley R."/>
            <person name="Savchenko A."/>
            <person name="Shiryaev A."/>
            <person name="Soop K."/>
            <person name="Spirin V."/>
            <person name="Szebenyi C."/>
            <person name="Tomsovsky M."/>
            <person name="Tulloss R.E."/>
            <person name="Uehling J."/>
            <person name="Grigoriev I.V."/>
            <person name="Vagvolgyi C."/>
            <person name="Papp T."/>
            <person name="Martin F.M."/>
            <person name="Miettinen O."/>
            <person name="Hibbett D.S."/>
            <person name="Nagy L.G."/>
        </authorList>
    </citation>
    <scope>NUCLEOTIDE SEQUENCE [LARGE SCALE GENOMIC DNA]</scope>
    <source>
        <strain evidence="3 4">CBS 962.96</strain>
    </source>
</reference>
<sequence length="343" mass="38756">MTSELGTVAELVAGPFFIGWLFNAFLLGLFFVQCYLYVRNYRKDPLWIKLYVAFLFIANMANTVFLAIWLYNAVVMNFGNIDALMIADWVFATGAVMTGIIVSYVQLFFAWRVKVLTQNVLLALLTAIPSVLGFVASLVSSLYVKKFPHIVDFDNFKVWIVLWLVSGTFSDLMITSVLVTYLRRNKQGFRDSDEMIDRIIRLTVQSGLTTSIVAVLDVVLFLVYPNSALHLVFNLPLNKIYSIMLMSSLNSRQGWAYTINTQSGSGFNPNRDQIDFQTASGFVSGTQGQSTPAGFSGGVRVIETHEMMDRFDNTTVQGRDLDLSHYRSDHHEDEFEVKTRESV</sequence>
<dbReference type="Proteomes" id="UP000297245">
    <property type="component" value="Unassembled WGS sequence"/>
</dbReference>
<feature type="transmembrane region" description="Helical" evidence="1">
    <location>
        <begin position="12"/>
        <end position="38"/>
    </location>
</feature>
<feature type="domain" description="DUF6534" evidence="2">
    <location>
        <begin position="168"/>
        <end position="253"/>
    </location>
</feature>
<gene>
    <name evidence="3" type="ORF">K435DRAFT_839952</name>
</gene>
<feature type="transmembrane region" description="Helical" evidence="1">
    <location>
        <begin position="50"/>
        <end position="71"/>
    </location>
</feature>
<dbReference type="PANTHER" id="PTHR40465:SF1">
    <property type="entry name" value="DUF6534 DOMAIN-CONTAINING PROTEIN"/>
    <property type="match status" value="1"/>
</dbReference>
<dbReference type="EMBL" id="ML179230">
    <property type="protein sequence ID" value="THU94150.1"/>
    <property type="molecule type" value="Genomic_DNA"/>
</dbReference>
<organism evidence="3 4">
    <name type="scientific">Dendrothele bispora (strain CBS 962.96)</name>
    <dbReference type="NCBI Taxonomy" id="1314807"/>
    <lineage>
        <taxon>Eukaryota</taxon>
        <taxon>Fungi</taxon>
        <taxon>Dikarya</taxon>
        <taxon>Basidiomycota</taxon>
        <taxon>Agaricomycotina</taxon>
        <taxon>Agaricomycetes</taxon>
        <taxon>Agaricomycetidae</taxon>
        <taxon>Agaricales</taxon>
        <taxon>Agaricales incertae sedis</taxon>
        <taxon>Dendrothele</taxon>
    </lineage>
</organism>
<dbReference type="PANTHER" id="PTHR40465">
    <property type="entry name" value="CHROMOSOME 1, WHOLE GENOME SHOTGUN SEQUENCE"/>
    <property type="match status" value="1"/>
</dbReference>
<dbReference type="AlphaFoldDB" id="A0A4S8LXA7"/>
<feature type="transmembrane region" description="Helical" evidence="1">
    <location>
        <begin position="156"/>
        <end position="182"/>
    </location>
</feature>
<feature type="transmembrane region" description="Helical" evidence="1">
    <location>
        <begin position="121"/>
        <end position="144"/>
    </location>
</feature>
<proteinExistence type="predicted"/>
<feature type="transmembrane region" description="Helical" evidence="1">
    <location>
        <begin position="202"/>
        <end position="224"/>
    </location>
</feature>
<keyword evidence="1" id="KW-1133">Transmembrane helix</keyword>
<dbReference type="OrthoDB" id="3183258at2759"/>